<feature type="region of interest" description="Disordered" evidence="1">
    <location>
        <begin position="1"/>
        <end position="118"/>
    </location>
</feature>
<accession>A0ABR0KC39</accession>
<evidence type="ECO:0000313" key="2">
    <source>
        <dbReference type="EMBL" id="KAK5093309.1"/>
    </source>
</evidence>
<feature type="region of interest" description="Disordered" evidence="1">
    <location>
        <begin position="312"/>
        <end position="333"/>
    </location>
</feature>
<feature type="compositionally biased region" description="Polar residues" evidence="1">
    <location>
        <begin position="269"/>
        <end position="282"/>
    </location>
</feature>
<feature type="compositionally biased region" description="Acidic residues" evidence="1">
    <location>
        <begin position="11"/>
        <end position="28"/>
    </location>
</feature>
<feature type="compositionally biased region" description="Polar residues" evidence="1">
    <location>
        <begin position="104"/>
        <end position="115"/>
    </location>
</feature>
<gene>
    <name evidence="2" type="ORF">LTR24_004429</name>
</gene>
<reference evidence="2 3" key="1">
    <citation type="submission" date="2023-08" db="EMBL/GenBank/DDBJ databases">
        <title>Black Yeasts Isolated from many extreme environments.</title>
        <authorList>
            <person name="Coleine C."/>
            <person name="Stajich J.E."/>
            <person name="Selbmann L."/>
        </authorList>
    </citation>
    <scope>NUCLEOTIDE SEQUENCE [LARGE SCALE GENOMIC DNA]</scope>
    <source>
        <strain evidence="2 3">CCFEE 5885</strain>
    </source>
</reference>
<feature type="region of interest" description="Disordered" evidence="1">
    <location>
        <begin position="207"/>
        <end position="289"/>
    </location>
</feature>
<organism evidence="2 3">
    <name type="scientific">Lithohypha guttulata</name>
    <dbReference type="NCBI Taxonomy" id="1690604"/>
    <lineage>
        <taxon>Eukaryota</taxon>
        <taxon>Fungi</taxon>
        <taxon>Dikarya</taxon>
        <taxon>Ascomycota</taxon>
        <taxon>Pezizomycotina</taxon>
        <taxon>Eurotiomycetes</taxon>
        <taxon>Chaetothyriomycetidae</taxon>
        <taxon>Chaetothyriales</taxon>
        <taxon>Trichomeriaceae</taxon>
        <taxon>Lithohypha</taxon>
    </lineage>
</organism>
<feature type="compositionally biased region" description="Basic and acidic residues" evidence="1">
    <location>
        <begin position="251"/>
        <end position="266"/>
    </location>
</feature>
<proteinExistence type="predicted"/>
<comment type="caution">
    <text evidence="2">The sequence shown here is derived from an EMBL/GenBank/DDBJ whole genome shotgun (WGS) entry which is preliminary data.</text>
</comment>
<evidence type="ECO:0000256" key="1">
    <source>
        <dbReference type="SAM" id="MobiDB-lite"/>
    </source>
</evidence>
<protein>
    <submittedName>
        <fullName evidence="2">Uncharacterized protein</fullName>
    </submittedName>
</protein>
<evidence type="ECO:0000313" key="3">
    <source>
        <dbReference type="Proteomes" id="UP001345013"/>
    </source>
</evidence>
<sequence length="569" mass="62856">MSGQRSFTASEAEEVVDDNSSDISDDINFDVGNSDGYTPVSARQRRRVPRLKDLQPVPGTVEESPEDEIGSSSTYADLISEENRNGKHLATIPQSPFSREAPQEQGQNAATQQSPAAPISFDNAMEALTVYHVLRSLLYSTKSSQSTYEKSFSDNLEDDPDSGDVFGATLHKDESSIVIEAYKASSSGVHPVIELASVREALEAGVVDTEDAKSDSSESSNDGNPSYRDHVVDVAGRPRGGDGTGTFVRALSKENVDQKLMEELDGPKSTATQQTQSPTNEESGVAGTHKRLMYQSPTVADDVFEEAGPPVRSTFLQSAPQTENDRGWKGLSNDMEIEQESPRTPAPTEDQPIEQAALVDIDMKQPSLPSPPPSPSRAAFNQNATSWLRTRQPSAKPRSYQRNQPPVYVFQASPTLAVPIRKPRKPQNHTFQISSTIHSYGSATTLHPSIHAPARQLSKVRNYIETANATWLRQYQVSLRQYGIITFFDLRALFVSWDIGARATQSEIFRPIEYAKFFKKVKDQPPNTRFRVMLHFEHMDPEESVGIGKRRVLNDGKDHADPDCFRAVA</sequence>
<name>A0ABR0KC39_9EURO</name>
<keyword evidence="3" id="KW-1185">Reference proteome</keyword>
<dbReference type="Proteomes" id="UP001345013">
    <property type="component" value="Unassembled WGS sequence"/>
</dbReference>
<dbReference type="EMBL" id="JAVRRG010000045">
    <property type="protein sequence ID" value="KAK5093309.1"/>
    <property type="molecule type" value="Genomic_DNA"/>
</dbReference>